<keyword evidence="2 3" id="KW-0378">Hydrolase</keyword>
<dbReference type="PRINTS" id="PR00922">
    <property type="entry name" value="DADACBPTASE3"/>
</dbReference>
<dbReference type="GO" id="GO:0006508">
    <property type="term" value="P:proteolysis"/>
    <property type="evidence" value="ECO:0007669"/>
    <property type="project" value="InterPro"/>
</dbReference>
<proteinExistence type="inferred from homology"/>
<evidence type="ECO:0000313" key="4">
    <source>
        <dbReference type="Proteomes" id="UP000095210"/>
    </source>
</evidence>
<evidence type="ECO:0000256" key="1">
    <source>
        <dbReference type="ARBA" id="ARBA00006096"/>
    </source>
</evidence>
<keyword evidence="3" id="KW-0121">Carboxypeptidase</keyword>
<name>A0AAC9HRD7_9PSEU</name>
<dbReference type="GO" id="GO:0000270">
    <property type="term" value="P:peptidoglycan metabolic process"/>
    <property type="evidence" value="ECO:0007669"/>
    <property type="project" value="TreeGrafter"/>
</dbReference>
<organism evidence="3 4">
    <name type="scientific">Actinoalloteichus hymeniacidonis</name>
    <dbReference type="NCBI Taxonomy" id="340345"/>
    <lineage>
        <taxon>Bacteria</taxon>
        <taxon>Bacillati</taxon>
        <taxon>Actinomycetota</taxon>
        <taxon>Actinomycetes</taxon>
        <taxon>Pseudonocardiales</taxon>
        <taxon>Pseudonocardiaceae</taxon>
        <taxon>Actinoalloteichus</taxon>
    </lineage>
</organism>
<protein>
    <submittedName>
        <fullName evidence="3">D-alanyl-D-alanine carboxypeptidase, serine-type, PBP4 family</fullName>
        <ecNumber evidence="3">3.4.21.-</ecNumber>
    </submittedName>
</protein>
<reference evidence="4" key="1">
    <citation type="submission" date="2016-03" db="EMBL/GenBank/DDBJ databases">
        <title>Complete genome sequence of the type strain Actinoalloteichus hymeniacidonis DSM 45092.</title>
        <authorList>
            <person name="Schaffert L."/>
            <person name="Albersmeier A."/>
            <person name="Winkler A."/>
            <person name="Kalinowski J."/>
            <person name="Zotchev S."/>
            <person name="Ruckert C."/>
        </authorList>
    </citation>
    <scope>NUCLEOTIDE SEQUENCE [LARGE SCALE GENOMIC DNA]</scope>
    <source>
        <strain evidence="4">HPA177(T) (DSM 45092(T))</strain>
    </source>
</reference>
<dbReference type="Gene3D" id="3.40.710.10">
    <property type="entry name" value="DD-peptidase/beta-lactamase superfamily"/>
    <property type="match status" value="2"/>
</dbReference>
<evidence type="ECO:0000256" key="2">
    <source>
        <dbReference type="ARBA" id="ARBA00022801"/>
    </source>
</evidence>
<dbReference type="AlphaFoldDB" id="A0AAC9HRD7"/>
<dbReference type="Pfam" id="PF02113">
    <property type="entry name" value="Peptidase_S13"/>
    <property type="match status" value="1"/>
</dbReference>
<accession>A0AAC9HRD7</accession>
<dbReference type="PANTHER" id="PTHR30023:SF0">
    <property type="entry name" value="PENICILLIN-SENSITIVE CARBOXYPEPTIDASE A"/>
    <property type="match status" value="1"/>
</dbReference>
<dbReference type="RefSeq" id="WP_236750826.1">
    <property type="nucleotide sequence ID" value="NZ_CP014859.1"/>
</dbReference>
<comment type="similarity">
    <text evidence="1">Belongs to the peptidase S13 family.</text>
</comment>
<dbReference type="GO" id="GO:0004185">
    <property type="term" value="F:serine-type carboxypeptidase activity"/>
    <property type="evidence" value="ECO:0007669"/>
    <property type="project" value="InterPro"/>
</dbReference>
<evidence type="ECO:0000313" key="3">
    <source>
        <dbReference type="EMBL" id="AOS63561.1"/>
    </source>
</evidence>
<dbReference type="Proteomes" id="UP000095210">
    <property type="component" value="Chromosome"/>
</dbReference>
<sequence>MTSRLHYVGAAVTAVSLIGLLALPGMAGSTEPIGDQALASDLDRILADSRLDGAGVGVVVRTVADGETLYQRGAEELLLPASNAKLLSSVAALEALGPDYRFRTEVSSPARRYGGVLNGDLYLRGTGDPTLLAEDYDALAADIADAGIDLVRGDLVADDTWFDDVRLGTGWAWDDEPYYYSAQISALTVAPDTDYDAGTVIVEVAPGAEEGAPPEVTVEPPTDHVTVDVRATTSAAGSTEAITVHRERGGNAIRVDGSIALDGAPTQDWSTVWEPTDYAADVFHRALADHDVRVLGDVVRGSTPEHAEVLAEHDSMPLDELMVPFMKLSNNGHAEVLVKAMGAEHGASGSWRAGGAVLTDTLADLGLPAADYRLVDGSGLSRMDMVTADQLTTLLVAAGDRPWFSDWYESLPIAGESDRLVGGTLRNRLAGTEAAGNVHAKTGSLTGVTGLSGYVTAASGEELVFSVVFNNYLGASPKDIEDLVALRLARYAGEQDRVIDVETLSTPEIRLPVDDPRTPVDESALECTWARAC</sequence>
<gene>
    <name evidence="3" type="ORF">TL08_13735</name>
</gene>
<dbReference type="SUPFAM" id="SSF56601">
    <property type="entry name" value="beta-lactamase/transpeptidase-like"/>
    <property type="match status" value="1"/>
</dbReference>
<dbReference type="EC" id="3.4.21.-" evidence="3"/>
<dbReference type="EMBL" id="CP014859">
    <property type="protein sequence ID" value="AOS63561.1"/>
    <property type="molecule type" value="Genomic_DNA"/>
</dbReference>
<dbReference type="KEGG" id="ahm:TL08_13735"/>
<dbReference type="Gene3D" id="3.50.80.20">
    <property type="entry name" value="D-Ala-D-Ala carboxypeptidase C, peptidase S13"/>
    <property type="match status" value="1"/>
</dbReference>
<keyword evidence="4" id="KW-1185">Reference proteome</keyword>
<dbReference type="InterPro" id="IPR000667">
    <property type="entry name" value="Peptidase_S13"/>
</dbReference>
<keyword evidence="3" id="KW-0645">Protease</keyword>
<dbReference type="PANTHER" id="PTHR30023">
    <property type="entry name" value="D-ALANYL-D-ALANINE CARBOXYPEPTIDASE"/>
    <property type="match status" value="1"/>
</dbReference>
<dbReference type="NCBIfam" id="TIGR00666">
    <property type="entry name" value="PBP4"/>
    <property type="match status" value="1"/>
</dbReference>
<dbReference type="InterPro" id="IPR012338">
    <property type="entry name" value="Beta-lactam/transpept-like"/>
</dbReference>